<dbReference type="Proteomes" id="UP001179952">
    <property type="component" value="Unassembled WGS sequence"/>
</dbReference>
<name>A0AAV8ZY20_ACOGR</name>
<comment type="caution">
    <text evidence="2">The sequence shown here is derived from an EMBL/GenBank/DDBJ whole genome shotgun (WGS) entry which is preliminary data.</text>
</comment>
<organism evidence="2 3">
    <name type="scientific">Acorus gramineus</name>
    <name type="common">Dwarf sweet flag</name>
    <dbReference type="NCBI Taxonomy" id="55184"/>
    <lineage>
        <taxon>Eukaryota</taxon>
        <taxon>Viridiplantae</taxon>
        <taxon>Streptophyta</taxon>
        <taxon>Embryophyta</taxon>
        <taxon>Tracheophyta</taxon>
        <taxon>Spermatophyta</taxon>
        <taxon>Magnoliopsida</taxon>
        <taxon>Liliopsida</taxon>
        <taxon>Acoraceae</taxon>
        <taxon>Acorus</taxon>
    </lineage>
</organism>
<feature type="transmembrane region" description="Helical" evidence="1">
    <location>
        <begin position="166"/>
        <end position="187"/>
    </location>
</feature>
<keyword evidence="1" id="KW-0812">Transmembrane</keyword>
<accession>A0AAV8ZY20</accession>
<keyword evidence="3" id="KW-1185">Reference proteome</keyword>
<dbReference type="EMBL" id="JAUJYN010000084">
    <property type="protein sequence ID" value="KAK1256759.1"/>
    <property type="molecule type" value="Genomic_DNA"/>
</dbReference>
<evidence type="ECO:0000313" key="2">
    <source>
        <dbReference type="EMBL" id="KAK1256759.1"/>
    </source>
</evidence>
<keyword evidence="1" id="KW-0472">Membrane</keyword>
<proteinExistence type="predicted"/>
<evidence type="ECO:0000256" key="1">
    <source>
        <dbReference type="SAM" id="Phobius"/>
    </source>
</evidence>
<gene>
    <name evidence="2" type="ORF">QJS04_geneDACA024408</name>
</gene>
<feature type="transmembrane region" description="Helical" evidence="1">
    <location>
        <begin position="139"/>
        <end position="160"/>
    </location>
</feature>
<sequence>MNSIVLGNQNKLRHALNYCGKKGTAQKQSQRPPPPLVLHMAFNQILLLPDTFCMCILQGDEEEAQNNQARAQNNQAGDQAGAQNNQAGAEALIPWHRRVLSGEDLSRYMSIITCVVTVYATAFFALLTTGASVHAGVTWTMMGFFIGMAICMVLAGTGWFRNFCVLYLSLCCGIIVFVVLLAFCVAAKVKAKKRHD</sequence>
<protein>
    <submittedName>
        <fullName evidence="2">Uncharacterized protein</fullName>
    </submittedName>
</protein>
<evidence type="ECO:0000313" key="3">
    <source>
        <dbReference type="Proteomes" id="UP001179952"/>
    </source>
</evidence>
<dbReference type="AlphaFoldDB" id="A0AAV8ZY20"/>
<reference evidence="2" key="1">
    <citation type="journal article" date="2023" name="Nat. Commun.">
        <title>Diploid and tetraploid genomes of Acorus and the evolution of monocots.</title>
        <authorList>
            <person name="Ma L."/>
            <person name="Liu K.W."/>
            <person name="Li Z."/>
            <person name="Hsiao Y.Y."/>
            <person name="Qi Y."/>
            <person name="Fu T."/>
            <person name="Tang G.D."/>
            <person name="Zhang D."/>
            <person name="Sun W.H."/>
            <person name="Liu D.K."/>
            <person name="Li Y."/>
            <person name="Chen G.Z."/>
            <person name="Liu X.D."/>
            <person name="Liao X.Y."/>
            <person name="Jiang Y.T."/>
            <person name="Yu X."/>
            <person name="Hao Y."/>
            <person name="Huang J."/>
            <person name="Zhao X.W."/>
            <person name="Ke S."/>
            <person name="Chen Y.Y."/>
            <person name="Wu W.L."/>
            <person name="Hsu J.L."/>
            <person name="Lin Y.F."/>
            <person name="Huang M.D."/>
            <person name="Li C.Y."/>
            <person name="Huang L."/>
            <person name="Wang Z.W."/>
            <person name="Zhao X."/>
            <person name="Zhong W.Y."/>
            <person name="Peng D.H."/>
            <person name="Ahmad S."/>
            <person name="Lan S."/>
            <person name="Zhang J.S."/>
            <person name="Tsai W.C."/>
            <person name="Van de Peer Y."/>
            <person name="Liu Z.J."/>
        </authorList>
    </citation>
    <scope>NUCLEOTIDE SEQUENCE</scope>
    <source>
        <strain evidence="2">SCP</strain>
    </source>
</reference>
<keyword evidence="1" id="KW-1133">Transmembrane helix</keyword>
<reference evidence="2" key="2">
    <citation type="submission" date="2023-06" db="EMBL/GenBank/DDBJ databases">
        <authorList>
            <person name="Ma L."/>
            <person name="Liu K.-W."/>
            <person name="Li Z."/>
            <person name="Hsiao Y.-Y."/>
            <person name="Qi Y."/>
            <person name="Fu T."/>
            <person name="Tang G."/>
            <person name="Zhang D."/>
            <person name="Sun W.-H."/>
            <person name="Liu D.-K."/>
            <person name="Li Y."/>
            <person name="Chen G.-Z."/>
            <person name="Liu X.-D."/>
            <person name="Liao X.-Y."/>
            <person name="Jiang Y.-T."/>
            <person name="Yu X."/>
            <person name="Hao Y."/>
            <person name="Huang J."/>
            <person name="Zhao X.-W."/>
            <person name="Ke S."/>
            <person name="Chen Y.-Y."/>
            <person name="Wu W.-L."/>
            <person name="Hsu J.-L."/>
            <person name="Lin Y.-F."/>
            <person name="Huang M.-D."/>
            <person name="Li C.-Y."/>
            <person name="Huang L."/>
            <person name="Wang Z.-W."/>
            <person name="Zhao X."/>
            <person name="Zhong W.-Y."/>
            <person name="Peng D.-H."/>
            <person name="Ahmad S."/>
            <person name="Lan S."/>
            <person name="Zhang J.-S."/>
            <person name="Tsai W.-C."/>
            <person name="Van De Peer Y."/>
            <person name="Liu Z.-J."/>
        </authorList>
    </citation>
    <scope>NUCLEOTIDE SEQUENCE</scope>
    <source>
        <strain evidence="2">SCP</strain>
        <tissue evidence="2">Leaves</tissue>
    </source>
</reference>
<feature type="transmembrane region" description="Helical" evidence="1">
    <location>
        <begin position="108"/>
        <end position="127"/>
    </location>
</feature>